<dbReference type="EMBL" id="BAABJO010000046">
    <property type="protein sequence ID" value="GAA5140058.1"/>
    <property type="molecule type" value="Genomic_DNA"/>
</dbReference>
<comment type="caution">
    <text evidence="2">The sequence shown here is derived from an EMBL/GenBank/DDBJ whole genome shotgun (WGS) entry which is preliminary data.</text>
</comment>
<feature type="compositionally biased region" description="Basic and acidic residues" evidence="1">
    <location>
        <begin position="199"/>
        <end position="219"/>
    </location>
</feature>
<evidence type="ECO:0000313" key="3">
    <source>
        <dbReference type="Proteomes" id="UP001500804"/>
    </source>
</evidence>
<proteinExistence type="predicted"/>
<dbReference type="Proteomes" id="UP001500804">
    <property type="component" value="Unassembled WGS sequence"/>
</dbReference>
<reference evidence="3" key="1">
    <citation type="journal article" date="2019" name="Int. J. Syst. Evol. Microbiol.">
        <title>The Global Catalogue of Microorganisms (GCM) 10K type strain sequencing project: providing services to taxonomists for standard genome sequencing and annotation.</title>
        <authorList>
            <consortium name="The Broad Institute Genomics Platform"/>
            <consortium name="The Broad Institute Genome Sequencing Center for Infectious Disease"/>
            <person name="Wu L."/>
            <person name="Ma J."/>
        </authorList>
    </citation>
    <scope>NUCLEOTIDE SEQUENCE [LARGE SCALE GENOMIC DNA]</scope>
    <source>
        <strain evidence="3">JCM 18302</strain>
    </source>
</reference>
<organism evidence="2 3">
    <name type="scientific">Pseudonocardia adelaidensis</name>
    <dbReference type="NCBI Taxonomy" id="648754"/>
    <lineage>
        <taxon>Bacteria</taxon>
        <taxon>Bacillati</taxon>
        <taxon>Actinomycetota</taxon>
        <taxon>Actinomycetes</taxon>
        <taxon>Pseudonocardiales</taxon>
        <taxon>Pseudonocardiaceae</taxon>
        <taxon>Pseudonocardia</taxon>
    </lineage>
</organism>
<feature type="compositionally biased region" description="Basic and acidic residues" evidence="1">
    <location>
        <begin position="39"/>
        <end position="57"/>
    </location>
</feature>
<sequence length="275" mass="31205">MPRVQQFGQQHDTRQRADHRFQALQHAHRARRQPAQCSEVERVGEHRRQDGDREPHGQHGRPQQVGARCPDPERERDDGRPRHGEGEGAGVGAPRAPAEQEVPAHRDARREREQHAVHRQRPAAVVDQEHPRGGEERPRRVQGAAGPGQCDRERTDELQRRRHAEREVPQRGVDEVHPRDRGAEGDDEAERAGVGGRARAQDGEQDERREPEPQRDDAGRLQQVERPLPDGLPDLDAHHAGEAEERGAGHAPTFRRRFVNVQLRFPAAFLVESPE</sequence>
<gene>
    <name evidence="2" type="ORF">GCM10023320_77120</name>
</gene>
<feature type="compositionally biased region" description="Basic and acidic residues" evidence="1">
    <location>
        <begin position="127"/>
        <end position="139"/>
    </location>
</feature>
<feature type="compositionally biased region" description="Polar residues" evidence="1">
    <location>
        <begin position="1"/>
        <end position="10"/>
    </location>
</feature>
<feature type="compositionally biased region" description="Basic and acidic residues" evidence="1">
    <location>
        <begin position="11"/>
        <end position="21"/>
    </location>
</feature>
<feature type="region of interest" description="Disordered" evidence="1">
    <location>
        <begin position="1"/>
        <end position="253"/>
    </location>
</feature>
<feature type="compositionally biased region" description="Basic and acidic residues" evidence="1">
    <location>
        <begin position="70"/>
        <end position="86"/>
    </location>
</feature>
<protein>
    <submittedName>
        <fullName evidence="2">Uncharacterized protein</fullName>
    </submittedName>
</protein>
<evidence type="ECO:0000313" key="2">
    <source>
        <dbReference type="EMBL" id="GAA5140058.1"/>
    </source>
</evidence>
<keyword evidence="3" id="KW-1185">Reference proteome</keyword>
<feature type="compositionally biased region" description="Basic and acidic residues" evidence="1">
    <location>
        <begin position="235"/>
        <end position="248"/>
    </location>
</feature>
<evidence type="ECO:0000256" key="1">
    <source>
        <dbReference type="SAM" id="MobiDB-lite"/>
    </source>
</evidence>
<accession>A0ABP9P489</accession>
<feature type="compositionally biased region" description="Basic and acidic residues" evidence="1">
    <location>
        <begin position="102"/>
        <end position="116"/>
    </location>
</feature>
<name>A0ABP9P489_9PSEU</name>
<feature type="compositionally biased region" description="Basic and acidic residues" evidence="1">
    <location>
        <begin position="150"/>
        <end position="184"/>
    </location>
</feature>